<evidence type="ECO:0008006" key="3">
    <source>
        <dbReference type="Google" id="ProtNLM"/>
    </source>
</evidence>
<reference evidence="2" key="1">
    <citation type="submission" date="2016-10" db="EMBL/GenBank/DDBJ databases">
        <authorList>
            <person name="Varghese N."/>
            <person name="Submissions S."/>
        </authorList>
    </citation>
    <scope>NUCLEOTIDE SEQUENCE [LARGE SCALE GENOMIC DNA]</scope>
    <source>
        <strain evidence="2">CGMCC 1.6489</strain>
    </source>
</reference>
<dbReference type="OrthoDB" id="6347382at2"/>
<protein>
    <recommendedName>
        <fullName evidence="3">Beta-barrel porin 2</fullName>
    </recommendedName>
</protein>
<dbReference type="RefSeq" id="WP_091854210.1">
    <property type="nucleotide sequence ID" value="NZ_FOHZ01000022.1"/>
</dbReference>
<keyword evidence="2" id="KW-1185">Reference proteome</keyword>
<evidence type="ECO:0000313" key="1">
    <source>
        <dbReference type="EMBL" id="SET76721.1"/>
    </source>
</evidence>
<dbReference type="AlphaFoldDB" id="A0A1I0GZ71"/>
<dbReference type="Proteomes" id="UP000198762">
    <property type="component" value="Unassembled WGS sequence"/>
</dbReference>
<dbReference type="STRING" id="430453.SAMN04487962_12221"/>
<name>A0A1I0GZ71_9GAMM</name>
<proteinExistence type="predicted"/>
<organism evidence="1 2">
    <name type="scientific">Marinobacter segnicrescens</name>
    <dbReference type="NCBI Taxonomy" id="430453"/>
    <lineage>
        <taxon>Bacteria</taxon>
        <taxon>Pseudomonadati</taxon>
        <taxon>Pseudomonadota</taxon>
        <taxon>Gammaproteobacteria</taxon>
        <taxon>Pseudomonadales</taxon>
        <taxon>Marinobacteraceae</taxon>
        <taxon>Marinobacter</taxon>
    </lineage>
</organism>
<gene>
    <name evidence="1" type="ORF">SAMN04487962_12221</name>
</gene>
<sequence>MDVAFRKPSAGGIVIPLLVAVVTSGPARAEEISYTATTTVFTDITHTERDSQTDTRGGAGVSGNVGANWLSGPHRLNALYGGTLETERSSLATGDRDNLSVRGSSRYNFYQPGGRFDFNAGHTIRSVRNDTGFTLDDSAYDTQNAVNAGAGVMFYPGELTTLRLGGQAAKTWAEDDVQDGESQSVQANLSRQVSERSTVSLTGRRAWEHEEDLDITLDSASVGLDTLLENGSFSASVGVSRAESDDFENDAVIGSIARQWQTSLTSTRVSYDRTQSSTLLDLALAPIPELGIEDEFSVRVQGVTLNDTVTLAHSTQRLCDLCTLNFIVRGSEEENVQTGEETWEYLAGAGLRLAVTEDKNVSFNYRWQGDALEERSSIDDERHQFTVTYRHQLTDLASWGAAFDSAFTRGLTDQDRYQARVFFTLGWDGMERAW</sequence>
<evidence type="ECO:0000313" key="2">
    <source>
        <dbReference type="Proteomes" id="UP000198762"/>
    </source>
</evidence>
<accession>A0A1I0GZ71</accession>
<dbReference type="EMBL" id="FOHZ01000022">
    <property type="protein sequence ID" value="SET76721.1"/>
    <property type="molecule type" value="Genomic_DNA"/>
</dbReference>